<comment type="similarity">
    <text evidence="1 5">Belongs to the HypA/HybF family.</text>
</comment>
<dbReference type="HAMAP" id="MF_00213">
    <property type="entry name" value="HypA_HybF"/>
    <property type="match status" value="1"/>
</dbReference>
<feature type="binding site" evidence="5">
    <location>
        <position position="2"/>
    </location>
    <ligand>
        <name>Ni(2+)</name>
        <dbReference type="ChEBI" id="CHEBI:49786"/>
    </ligand>
</feature>
<dbReference type="AlphaFoldDB" id="A0A7C0WS66"/>
<dbReference type="GO" id="GO:0016151">
    <property type="term" value="F:nickel cation binding"/>
    <property type="evidence" value="ECO:0007669"/>
    <property type="project" value="UniProtKB-UniRule"/>
</dbReference>
<dbReference type="Pfam" id="PF01155">
    <property type="entry name" value="HypA"/>
    <property type="match status" value="1"/>
</dbReference>
<dbReference type="Proteomes" id="UP000886355">
    <property type="component" value="Unassembled WGS sequence"/>
</dbReference>
<dbReference type="Gene3D" id="3.30.2320.80">
    <property type="match status" value="1"/>
</dbReference>
<reference evidence="6" key="1">
    <citation type="journal article" date="2020" name="mSystems">
        <title>Genome- and Community-Level Interaction Insights into Carbon Utilization and Element Cycling Functions of Hydrothermarchaeota in Hydrothermal Sediment.</title>
        <authorList>
            <person name="Zhou Z."/>
            <person name="Liu Y."/>
            <person name="Xu W."/>
            <person name="Pan J."/>
            <person name="Luo Z.H."/>
            <person name="Li M."/>
        </authorList>
    </citation>
    <scope>NUCLEOTIDE SEQUENCE [LARGE SCALE GENOMIC DNA]</scope>
    <source>
        <strain evidence="6">HyVt-19</strain>
    </source>
</reference>
<dbReference type="GO" id="GO:0008270">
    <property type="term" value="F:zinc ion binding"/>
    <property type="evidence" value="ECO:0007669"/>
    <property type="project" value="UniProtKB-UniRule"/>
</dbReference>
<protein>
    <recommendedName>
        <fullName evidence="5">Hydrogenase maturation factor HypA</fullName>
    </recommendedName>
</protein>
<keyword evidence="4 5" id="KW-0862">Zinc</keyword>
<accession>A0A7C0WS66</accession>
<sequence length="126" mass="13438">MHEMAIAQALLDVVLAEAEAHNLIMVDRVVVQVGEMAAVVPKFLEFCFSILANHTAASGAKLIIEVTPVVARCSNCGEVFEVENFSFECPECSFVATECVSGRELMVVSVEGVRGRCDGEGSNSGN</sequence>
<dbReference type="NCBIfam" id="TIGR00100">
    <property type="entry name" value="hypA"/>
    <property type="match status" value="1"/>
</dbReference>
<evidence type="ECO:0000256" key="2">
    <source>
        <dbReference type="ARBA" id="ARBA00022596"/>
    </source>
</evidence>
<dbReference type="PANTHER" id="PTHR34535:SF3">
    <property type="entry name" value="HYDROGENASE MATURATION FACTOR HYPA"/>
    <property type="match status" value="1"/>
</dbReference>
<evidence type="ECO:0000313" key="6">
    <source>
        <dbReference type="EMBL" id="HDL90089.1"/>
    </source>
</evidence>
<dbReference type="PROSITE" id="PS01249">
    <property type="entry name" value="HYPA"/>
    <property type="match status" value="1"/>
</dbReference>
<proteinExistence type="inferred from homology"/>
<evidence type="ECO:0000256" key="5">
    <source>
        <dbReference type="HAMAP-Rule" id="MF_00213"/>
    </source>
</evidence>
<keyword evidence="3 5" id="KW-0479">Metal-binding</keyword>
<evidence type="ECO:0000256" key="4">
    <source>
        <dbReference type="ARBA" id="ARBA00022833"/>
    </source>
</evidence>
<gene>
    <name evidence="5 6" type="primary">hypA</name>
    <name evidence="6" type="ORF">ENG14_04215</name>
</gene>
<evidence type="ECO:0000256" key="1">
    <source>
        <dbReference type="ARBA" id="ARBA00010748"/>
    </source>
</evidence>
<organism evidence="6">
    <name type="scientific">Thermodesulforhabdus norvegica</name>
    <dbReference type="NCBI Taxonomy" id="39841"/>
    <lineage>
        <taxon>Bacteria</taxon>
        <taxon>Pseudomonadati</taxon>
        <taxon>Thermodesulfobacteriota</taxon>
        <taxon>Syntrophobacteria</taxon>
        <taxon>Syntrophobacterales</taxon>
        <taxon>Thermodesulforhabdaceae</taxon>
        <taxon>Thermodesulforhabdus</taxon>
    </lineage>
</organism>
<keyword evidence="2 5" id="KW-0533">Nickel</keyword>
<feature type="binding site" evidence="5">
    <location>
        <position position="92"/>
    </location>
    <ligand>
        <name>Zn(2+)</name>
        <dbReference type="ChEBI" id="CHEBI:29105"/>
    </ligand>
</feature>
<dbReference type="PANTHER" id="PTHR34535">
    <property type="entry name" value="HYDROGENASE MATURATION FACTOR HYPA"/>
    <property type="match status" value="1"/>
</dbReference>
<comment type="caution">
    <text evidence="6">The sequence shown here is derived from an EMBL/GenBank/DDBJ whole genome shotgun (WGS) entry which is preliminary data.</text>
</comment>
<dbReference type="InterPro" id="IPR020538">
    <property type="entry name" value="Hydgase_Ni_incorp_HypA/HybF_CS"/>
</dbReference>
<dbReference type="PIRSF" id="PIRSF004761">
    <property type="entry name" value="Hydrgn_mat_HypA"/>
    <property type="match status" value="1"/>
</dbReference>
<dbReference type="EMBL" id="DQZW01000200">
    <property type="protein sequence ID" value="HDL90089.1"/>
    <property type="molecule type" value="Genomic_DNA"/>
</dbReference>
<name>A0A7C0WS66_9BACT</name>
<comment type="function">
    <text evidence="5">Involved in the maturation of [NiFe] hydrogenases. Required for nickel insertion into the metal center of the hydrogenase.</text>
</comment>
<dbReference type="GO" id="GO:0051604">
    <property type="term" value="P:protein maturation"/>
    <property type="evidence" value="ECO:0007669"/>
    <property type="project" value="InterPro"/>
</dbReference>
<evidence type="ECO:0000256" key="3">
    <source>
        <dbReference type="ARBA" id="ARBA00022723"/>
    </source>
</evidence>
<feature type="binding site" evidence="5">
    <location>
        <position position="89"/>
    </location>
    <ligand>
        <name>Zn(2+)</name>
        <dbReference type="ChEBI" id="CHEBI:29105"/>
    </ligand>
</feature>
<feature type="binding site" evidence="5">
    <location>
        <position position="76"/>
    </location>
    <ligand>
        <name>Zn(2+)</name>
        <dbReference type="ChEBI" id="CHEBI:29105"/>
    </ligand>
</feature>
<dbReference type="InterPro" id="IPR000688">
    <property type="entry name" value="HypA/HybF"/>
</dbReference>
<feature type="binding site" evidence="5">
    <location>
        <position position="73"/>
    </location>
    <ligand>
        <name>Zn(2+)</name>
        <dbReference type="ChEBI" id="CHEBI:29105"/>
    </ligand>
</feature>